<organism evidence="1 2">
    <name type="scientific">Mycobacterium bouchedurhonense</name>
    <dbReference type="NCBI Taxonomy" id="701041"/>
    <lineage>
        <taxon>Bacteria</taxon>
        <taxon>Bacillati</taxon>
        <taxon>Actinomycetota</taxon>
        <taxon>Actinomycetes</taxon>
        <taxon>Mycobacteriales</taxon>
        <taxon>Mycobacteriaceae</taxon>
        <taxon>Mycobacterium</taxon>
        <taxon>Mycobacterium avium complex (MAC)</taxon>
    </lineage>
</organism>
<dbReference type="Proteomes" id="UP000192293">
    <property type="component" value="Unassembled WGS sequence"/>
</dbReference>
<dbReference type="EMBL" id="MVHL01000091">
    <property type="protein sequence ID" value="ORA42081.1"/>
    <property type="molecule type" value="Genomic_DNA"/>
</dbReference>
<feature type="non-terminal residue" evidence="1">
    <location>
        <position position="1"/>
    </location>
</feature>
<proteinExistence type="predicted"/>
<evidence type="ECO:0000313" key="1">
    <source>
        <dbReference type="EMBL" id="ORA42081.1"/>
    </source>
</evidence>
<protein>
    <submittedName>
        <fullName evidence="1">Uncharacterized protein</fullName>
    </submittedName>
</protein>
<evidence type="ECO:0000313" key="2">
    <source>
        <dbReference type="Proteomes" id="UP000192293"/>
    </source>
</evidence>
<comment type="caution">
    <text evidence="1">The sequence shown here is derived from an EMBL/GenBank/DDBJ whole genome shotgun (WGS) entry which is preliminary data.</text>
</comment>
<sequence length="138" mass="15127">YVRDRHAAITYTTPRDAPNALAQLLTGSLLWGEALCMVEHVLRCCLNIAGAVALRADTNIVEQDFKVGAALPERAQRLGIEQMRQMTAVALIAQEVDHPPVAGFAEHTQLVCSELLKPLAFNLFGHREAFVFCLDAVT</sequence>
<reference evidence="1 2" key="1">
    <citation type="submission" date="2017-02" db="EMBL/GenBank/DDBJ databases">
        <title>The new phylogeny of genus Mycobacterium.</title>
        <authorList>
            <person name="Tortoli E."/>
            <person name="Trovato A."/>
            <person name="Cirillo D.M."/>
        </authorList>
    </citation>
    <scope>NUCLEOTIDE SEQUENCE [LARGE SCALE GENOMIC DNA]</scope>
    <source>
        <strain evidence="1 2">DSM 45439</strain>
    </source>
</reference>
<gene>
    <name evidence="1" type="ORF">BST19_26350</name>
</gene>
<accession>A0ABX3S5C7</accession>
<keyword evidence="2" id="KW-1185">Reference proteome</keyword>
<name>A0ABX3S5C7_MYCBC</name>